<evidence type="ECO:0000313" key="3">
    <source>
        <dbReference type="Proteomes" id="UP000193411"/>
    </source>
</evidence>
<dbReference type="AlphaFoldDB" id="A0A1Y2HL73"/>
<evidence type="ECO:0000313" key="2">
    <source>
        <dbReference type="EMBL" id="ORZ35338.1"/>
    </source>
</evidence>
<dbReference type="Proteomes" id="UP000193411">
    <property type="component" value="Unassembled WGS sequence"/>
</dbReference>
<sequence length="281" mass="29317">MSRATAVSLPPTHLPPESAYAPDLAPSATHIPSIPHQPRPRTVTQPSSPPSNSHHGLRTAGREAATTTLEEQAALSSHNHPKAPSREEPSLSIPPPAAAAQVPIQVSSGPSMGLTCAPPPVYTYPIKMTVSELGIPVGRITRDLHKLSQYDPIPDPPARPSCSPDASSEAASKPPLAVGAVDGGIVRSHPLPANPTRPQTEPVLPAGAGPGIQRTPSKSILRPSKPSLHDINMQGDYRWRAQALTAKTAPAAAVKRIKSAKSVRFLVVQGHHTDPAGGSVC</sequence>
<organism evidence="2 3">
    <name type="scientific">Catenaria anguillulae PL171</name>
    <dbReference type="NCBI Taxonomy" id="765915"/>
    <lineage>
        <taxon>Eukaryota</taxon>
        <taxon>Fungi</taxon>
        <taxon>Fungi incertae sedis</taxon>
        <taxon>Blastocladiomycota</taxon>
        <taxon>Blastocladiomycetes</taxon>
        <taxon>Blastocladiales</taxon>
        <taxon>Catenariaceae</taxon>
        <taxon>Catenaria</taxon>
    </lineage>
</organism>
<feature type="compositionally biased region" description="Polar residues" evidence="1">
    <location>
        <begin position="42"/>
        <end position="54"/>
    </location>
</feature>
<feature type="compositionally biased region" description="Low complexity" evidence="1">
    <location>
        <begin position="63"/>
        <end position="75"/>
    </location>
</feature>
<proteinExistence type="predicted"/>
<feature type="region of interest" description="Disordered" evidence="1">
    <location>
        <begin position="1"/>
        <end position="109"/>
    </location>
</feature>
<evidence type="ECO:0000256" key="1">
    <source>
        <dbReference type="SAM" id="MobiDB-lite"/>
    </source>
</evidence>
<protein>
    <submittedName>
        <fullName evidence="2">Uncharacterized protein</fullName>
    </submittedName>
</protein>
<feature type="region of interest" description="Disordered" evidence="1">
    <location>
        <begin position="148"/>
        <end position="174"/>
    </location>
</feature>
<accession>A0A1Y2HL73</accession>
<comment type="caution">
    <text evidence="2">The sequence shown here is derived from an EMBL/GenBank/DDBJ whole genome shotgun (WGS) entry which is preliminary data.</text>
</comment>
<reference evidence="2 3" key="1">
    <citation type="submission" date="2016-07" db="EMBL/GenBank/DDBJ databases">
        <title>Pervasive Adenine N6-methylation of Active Genes in Fungi.</title>
        <authorList>
            <consortium name="DOE Joint Genome Institute"/>
            <person name="Mondo S.J."/>
            <person name="Dannebaum R.O."/>
            <person name="Kuo R.C."/>
            <person name="Labutti K."/>
            <person name="Haridas S."/>
            <person name="Kuo A."/>
            <person name="Salamov A."/>
            <person name="Ahrendt S.R."/>
            <person name="Lipzen A."/>
            <person name="Sullivan W."/>
            <person name="Andreopoulos W.B."/>
            <person name="Clum A."/>
            <person name="Lindquist E."/>
            <person name="Daum C."/>
            <person name="Ramamoorthy G.K."/>
            <person name="Gryganskyi A."/>
            <person name="Culley D."/>
            <person name="Magnuson J.K."/>
            <person name="James T.Y."/>
            <person name="O'Malley M.A."/>
            <person name="Stajich J.E."/>
            <person name="Spatafora J.W."/>
            <person name="Visel A."/>
            <person name="Grigoriev I.V."/>
        </authorList>
    </citation>
    <scope>NUCLEOTIDE SEQUENCE [LARGE SCALE GENOMIC DNA]</scope>
    <source>
        <strain evidence="2 3">PL171</strain>
    </source>
</reference>
<gene>
    <name evidence="2" type="ORF">BCR44DRAFT_69794</name>
</gene>
<feature type="region of interest" description="Disordered" evidence="1">
    <location>
        <begin position="189"/>
        <end position="227"/>
    </location>
</feature>
<name>A0A1Y2HL73_9FUNG</name>
<dbReference type="EMBL" id="MCFL01000023">
    <property type="protein sequence ID" value="ORZ35338.1"/>
    <property type="molecule type" value="Genomic_DNA"/>
</dbReference>
<keyword evidence="3" id="KW-1185">Reference proteome</keyword>